<dbReference type="EMBL" id="QYCY01000001">
    <property type="protein sequence ID" value="RLV78509.1"/>
    <property type="molecule type" value="Genomic_DNA"/>
</dbReference>
<accession>A0A0A0NU72</accession>
<evidence type="ECO:0000313" key="1">
    <source>
        <dbReference type="EMBL" id="RLV78509.1"/>
    </source>
</evidence>
<organism evidence="1 2">
    <name type="scientific">Streptomyces rapamycinicus (strain ATCC 29253 / DSM 41530 / NRRL 5491 / AYB-994)</name>
    <name type="common">Streptomyces hygroscopicus (strain ATCC 29253)</name>
    <dbReference type="NCBI Taxonomy" id="1343740"/>
    <lineage>
        <taxon>Bacteria</taxon>
        <taxon>Bacillati</taxon>
        <taxon>Actinomycetota</taxon>
        <taxon>Actinomycetes</taxon>
        <taxon>Kitasatosporales</taxon>
        <taxon>Streptomycetaceae</taxon>
        <taxon>Streptomyces</taxon>
        <taxon>Streptomyces violaceusniger group</taxon>
    </lineage>
</organism>
<dbReference type="AlphaFoldDB" id="A0A0A0NU72"/>
<dbReference type="STRING" id="1343740.M271_34615"/>
<reference evidence="1 2" key="1">
    <citation type="journal article" date="2018" name="J. Biol. Chem.">
        <title>Discovery of the actinoplanic acid pathway in Streptomyces rapamycinicus reveals a genetically conserved synergism with rapamycin.</title>
        <authorList>
            <person name="Mrak P."/>
            <person name="Krastel P."/>
            <person name="Pivk Lukancic P."/>
            <person name="Tao J."/>
            <person name="Pistorius D."/>
            <person name="Moore C.M."/>
        </authorList>
    </citation>
    <scope>NUCLEOTIDE SEQUENCE [LARGE SCALE GENOMIC DNA]</scope>
    <source>
        <strain evidence="1 2">NRRL 5491</strain>
    </source>
</reference>
<name>A0A0A0NU72_STRRN</name>
<proteinExistence type="predicted"/>
<gene>
    <name evidence="1" type="ORF">D3C57_109030</name>
</gene>
<dbReference type="Proteomes" id="UP000281594">
    <property type="component" value="Unassembled WGS sequence"/>
</dbReference>
<comment type="caution">
    <text evidence="1">The sequence shown here is derived from an EMBL/GenBank/DDBJ whole genome shotgun (WGS) entry which is preliminary data.</text>
</comment>
<dbReference type="KEGG" id="src:M271_34615"/>
<sequence length="119" mass="13152">MRHTGPLLKPPFITQDNVLKSTSPERGLSHLLTTLQWLEERDYFAGEDGWARFDIDLAPLLVGDIVSDLLSYAHEAGGLAAMRRAVEEAVEQLATDLELEADNEAEPMLQELAMSTTSV</sequence>
<evidence type="ECO:0000313" key="2">
    <source>
        <dbReference type="Proteomes" id="UP000281594"/>
    </source>
</evidence>
<dbReference type="RefSeq" id="WP_020871813.1">
    <property type="nucleotide sequence ID" value="NC_022785.1"/>
</dbReference>
<protein>
    <submittedName>
        <fullName evidence="1">Uncharacterized protein</fullName>
    </submittedName>
</protein>
<dbReference type="HOGENOM" id="CLU_2060144_0_0_11"/>